<dbReference type="AlphaFoldDB" id="A0A172ZDG6"/>
<name>A0A172ZDG6_9BACL</name>
<evidence type="ECO:0000313" key="2">
    <source>
        <dbReference type="Proteomes" id="UP000078148"/>
    </source>
</evidence>
<dbReference type="EMBL" id="CP013023">
    <property type="protein sequence ID" value="ANF95658.1"/>
    <property type="molecule type" value="Genomic_DNA"/>
</dbReference>
<sequence length="73" mass="8713">MYDVKIVFTGNTELYIQGVNDKQVAQFKEAVERGDNFYYQNYHLKCANIAYYHLTEAPQRKPSTNPNEYFYFN</sequence>
<keyword evidence="2" id="KW-1185">Reference proteome</keyword>
<accession>A0A172ZDG6</accession>
<dbReference type="KEGG" id="pbv:AR543_06355"/>
<organism evidence="1 2">
    <name type="scientific">Paenibacillus bovis</name>
    <dbReference type="NCBI Taxonomy" id="1616788"/>
    <lineage>
        <taxon>Bacteria</taxon>
        <taxon>Bacillati</taxon>
        <taxon>Bacillota</taxon>
        <taxon>Bacilli</taxon>
        <taxon>Bacillales</taxon>
        <taxon>Paenibacillaceae</taxon>
        <taxon>Paenibacillus</taxon>
    </lineage>
</organism>
<dbReference type="Proteomes" id="UP000078148">
    <property type="component" value="Chromosome"/>
</dbReference>
<gene>
    <name evidence="1" type="ORF">AR543_06355</name>
</gene>
<reference evidence="1 2" key="2">
    <citation type="journal article" date="2016" name="Int. J. Syst. Evol. Microbiol.">
        <title>Paenibacillus bovis sp. nov., isolated from raw yak (Bos grunniens) milk.</title>
        <authorList>
            <person name="Gao C."/>
            <person name="Han J."/>
            <person name="Liu Z."/>
            <person name="Xu X."/>
            <person name="Hang F."/>
            <person name="Wu Z."/>
        </authorList>
    </citation>
    <scope>NUCLEOTIDE SEQUENCE [LARGE SCALE GENOMIC DNA]</scope>
    <source>
        <strain evidence="1 2">BD3526</strain>
    </source>
</reference>
<evidence type="ECO:0000313" key="1">
    <source>
        <dbReference type="EMBL" id="ANF95658.1"/>
    </source>
</evidence>
<reference evidence="2" key="1">
    <citation type="submission" date="2015-10" db="EMBL/GenBank/DDBJ databases">
        <title>Genome of Paenibacillus bovis sp. nov.</title>
        <authorList>
            <person name="Wu Z."/>
            <person name="Gao C."/>
            <person name="Liu Z."/>
            <person name="Zheng H."/>
        </authorList>
    </citation>
    <scope>NUCLEOTIDE SEQUENCE [LARGE SCALE GENOMIC DNA]</scope>
    <source>
        <strain evidence="2">BD3526</strain>
    </source>
</reference>
<proteinExistence type="predicted"/>
<protein>
    <submittedName>
        <fullName evidence="1">Uncharacterized protein</fullName>
    </submittedName>
</protein>